<feature type="compositionally biased region" description="Basic and acidic residues" evidence="1">
    <location>
        <begin position="323"/>
        <end position="335"/>
    </location>
</feature>
<feature type="region of interest" description="Disordered" evidence="1">
    <location>
        <begin position="632"/>
        <end position="700"/>
    </location>
</feature>
<feature type="compositionally biased region" description="Basic and acidic residues" evidence="1">
    <location>
        <begin position="404"/>
        <end position="417"/>
    </location>
</feature>
<feature type="compositionally biased region" description="Basic and acidic residues" evidence="1">
    <location>
        <begin position="1154"/>
        <end position="1185"/>
    </location>
</feature>
<protein>
    <recommendedName>
        <fullName evidence="3">Cytidine and deoxycytidylate deaminase zinc-binding region domain-containing protein</fullName>
    </recommendedName>
</protein>
<dbReference type="EMBL" id="LN714486">
    <property type="protein sequence ID" value="CEL70125.1"/>
    <property type="molecule type" value="Genomic_DNA"/>
</dbReference>
<evidence type="ECO:0008006" key="3">
    <source>
        <dbReference type="Google" id="ProtNLM"/>
    </source>
</evidence>
<feature type="region of interest" description="Disordered" evidence="1">
    <location>
        <begin position="316"/>
        <end position="342"/>
    </location>
</feature>
<feature type="region of interest" description="Disordered" evidence="1">
    <location>
        <begin position="576"/>
        <end position="619"/>
    </location>
</feature>
<feature type="region of interest" description="Disordered" evidence="1">
    <location>
        <begin position="955"/>
        <end position="1020"/>
    </location>
</feature>
<feature type="region of interest" description="Disordered" evidence="1">
    <location>
        <begin position="871"/>
        <end position="900"/>
    </location>
</feature>
<feature type="compositionally biased region" description="Basic and acidic residues" evidence="1">
    <location>
        <begin position="641"/>
        <end position="654"/>
    </location>
</feature>
<evidence type="ECO:0000256" key="1">
    <source>
        <dbReference type="SAM" id="MobiDB-lite"/>
    </source>
</evidence>
<feature type="region of interest" description="Disordered" evidence="1">
    <location>
        <begin position="395"/>
        <end position="452"/>
    </location>
</feature>
<reference evidence="2" key="1">
    <citation type="journal article" date="2015" name="PLoS ONE">
        <title>Comprehensive Evaluation of Toxoplasma gondii VEG and Neospora caninum LIV Genomes with Tachyzoite Stage Transcriptome and Proteome Defines Novel Transcript Features.</title>
        <authorList>
            <person name="Ramaprasad A."/>
            <person name="Mourier T."/>
            <person name="Naeem R."/>
            <person name="Malas T.B."/>
            <person name="Moussa E."/>
            <person name="Panigrahi A."/>
            <person name="Vermont S.J."/>
            <person name="Otto T.D."/>
            <person name="Wastling J."/>
            <person name="Pain A."/>
        </authorList>
    </citation>
    <scope>NUCLEOTIDE SEQUENCE</scope>
    <source>
        <strain evidence="2">Liverpool</strain>
    </source>
</reference>
<sequence length="1463" mass="160706">MGGAKRHFSLPVLGLKEIPSSAWWREARRLYFLVFFCCISTLNFSPHVSYFPTLLLHSSACFLSSSVSSPGSSSLPFSLSPQSYPAFKSRLPFSRNPSCRPLLSYSSTPRGCPSFPPVVQPRRNRLFSFGRVPAAFFSLHGSFFPIQSGRTGLVKLCAGDARSKYTRHTESGCTECGELACVTKTRSSACMRDYAIRPHFPQHSGVGERLWLPQTRRCTCSSIHVENLRLRSTLSRSNFLSSWPRRPSFVPPAVLTQRQPCENPVSRLSRYYVTAPPTFLNSSFSARSPQRVSSRFPVPDSCFCVRSSSAQRFSSLHSCSDQNDGHGTSHREQRPLKGQARFSPFSPLLPPNCFSEQKNENVCGFTRRGAAATQPEVTKHTGVPTGDMPFEATAEMQFEPKSTYVERREDGRAEGNKGGETGQTAEKAKEETKEQSPERSNAPDGGDGETCWQRYPEVKNRVQGFLRKLRYDAALATIVANYGPCSLPSSSSAPSPLPSTPSHASLSSCEFFSLSDGSLQSCASLADRRRQATAQLFNRVIQTCAFHATLPILVKTFCFFLPSPLVQDAVQELRESRQETRGSRTGEQSEREQGNLASSAVEDAKRARPENASGVVLRDGEGGTVKVAWQNEQGKQAQCSGKDHSFQFKDRKSETNGSRQPRPGKEPVTGAPEVTGGGNGGCRDSGVSRSEVYGHPTDEREKAIGRQVSACGRNPVFFRALVKAFDHFTRILDSDRWLLSPEYENLLAFWRRQREGAGDRTRGCAGSAKKDLATVHEQDFRKRPSPRVSSFQPISSWSLADSQQTERVGNNFLNGEIDEGLPALELSVDRANRRELATSLLKFLMEAPLSAAVPPPASSSSGIEESQIVEGASNDDLSRSSSAPVRPSSGDGLEEKGTKEKAQTDLLSLFPFLEDAAEVRAGQFGRELKKRRLRRCWELLDEAGRLCRLEVDVTETEKSTREEQVDDEEASGGDKVRKEGEAEREERDKRRGEVEKDKNTNAPSPSRENDRFAQPKQGKPNLTLPLAFRAFANDAETPKATPRHEALAAQRCVSSSGLGFQGDSRTHVLLLGAAIAAGQVEEARRQLKLIEEKAYFLEFPALSEENGEYCGASKWIQVFQPSFLRRLQAARLLPLDAPASSVVKEMPSVPASAEKPRELGGARDGGEDDLPSARESSEERNLKKRESKDERLLEVLFAAFLEATHQAERCPRDKHRHGAALFRIGKPDDKTATLGSSLLSTPSPCPAGASPSPLASSACAVPSSEFRHFSFSPTCRGSRVLCGGRNFVLHREKKKSSEGKETRRRRAGESGGQQMRQDDSGDASGKVERAGQQNRGVESGETETGGKKSKERAKKKLESLVVHAEVDCLSQLPPEATQGVAVCIVELDSPGLGYEASHPCPMCLQALQKRGVSHAFFTTPLGLRASAIRIDDRVATRPTPAPLAFVEEILAARKDNKKEDTMK</sequence>
<evidence type="ECO:0000313" key="2">
    <source>
        <dbReference type="EMBL" id="CEL70125.1"/>
    </source>
</evidence>
<organism evidence="2">
    <name type="scientific">Neospora caninum (strain Liverpool)</name>
    <dbReference type="NCBI Taxonomy" id="572307"/>
    <lineage>
        <taxon>Eukaryota</taxon>
        <taxon>Sar</taxon>
        <taxon>Alveolata</taxon>
        <taxon>Apicomplexa</taxon>
        <taxon>Conoidasida</taxon>
        <taxon>Coccidia</taxon>
        <taxon>Eucoccidiorida</taxon>
        <taxon>Eimeriorina</taxon>
        <taxon>Sarcocystidae</taxon>
        <taxon>Neospora</taxon>
    </lineage>
</organism>
<name>A0A0F7UNR6_NEOCL</name>
<accession>A0A0F7UNR6</accession>
<proteinExistence type="predicted"/>
<feature type="compositionally biased region" description="Basic and acidic residues" evidence="1">
    <location>
        <begin position="576"/>
        <end position="593"/>
    </location>
</feature>
<feature type="compositionally biased region" description="Basic and acidic residues" evidence="1">
    <location>
        <begin position="972"/>
        <end position="999"/>
    </location>
</feature>
<feature type="compositionally biased region" description="Low complexity" evidence="1">
    <location>
        <begin position="879"/>
        <end position="889"/>
    </location>
</feature>
<feature type="compositionally biased region" description="Basic and acidic residues" evidence="1">
    <location>
        <begin position="426"/>
        <end position="437"/>
    </location>
</feature>
<feature type="region of interest" description="Disordered" evidence="1">
    <location>
        <begin position="1143"/>
        <end position="1185"/>
    </location>
</feature>
<feature type="region of interest" description="Disordered" evidence="1">
    <location>
        <begin position="1293"/>
        <end position="1352"/>
    </location>
</feature>
<gene>
    <name evidence="2" type="ORF">BN1204_058120</name>
</gene>